<comment type="caution">
    <text evidence="2">The sequence shown here is derived from an EMBL/GenBank/DDBJ whole genome shotgun (WGS) entry which is preliminary data.</text>
</comment>
<dbReference type="InParanoid" id="A0A7J6JRE1"/>
<gene>
    <name evidence="2" type="ORF">CGGC5_v002654</name>
</gene>
<protein>
    <submittedName>
        <fullName evidence="2">Uncharacterized protein</fullName>
    </submittedName>
</protein>
<feature type="compositionally biased region" description="Basic residues" evidence="1">
    <location>
        <begin position="33"/>
        <end position="53"/>
    </location>
</feature>
<organism evidence="2 3">
    <name type="scientific">Colletotrichum fructicola (strain Nara gc5)</name>
    <name type="common">Anthracnose fungus</name>
    <name type="synonym">Colletotrichum gloeosporioides (strain Nara gc5)</name>
    <dbReference type="NCBI Taxonomy" id="1213859"/>
    <lineage>
        <taxon>Eukaryota</taxon>
        <taxon>Fungi</taxon>
        <taxon>Dikarya</taxon>
        <taxon>Ascomycota</taxon>
        <taxon>Pezizomycotina</taxon>
        <taxon>Sordariomycetes</taxon>
        <taxon>Hypocreomycetidae</taxon>
        <taxon>Glomerellales</taxon>
        <taxon>Glomerellaceae</taxon>
        <taxon>Colletotrichum</taxon>
        <taxon>Colletotrichum gloeosporioides species complex</taxon>
    </lineage>
</organism>
<sequence>MKKLSVKESTSVFGRPSECGDRRRTRGEGGLRKGAKPTISHRRNKAPGRKGGQKKIPSIVKGTSMKTPHPRPHHNMQQSPAGVTIRP</sequence>
<evidence type="ECO:0000313" key="3">
    <source>
        <dbReference type="Proteomes" id="UP000011096"/>
    </source>
</evidence>
<feature type="region of interest" description="Disordered" evidence="1">
    <location>
        <begin position="1"/>
        <end position="87"/>
    </location>
</feature>
<feature type="compositionally biased region" description="Basic and acidic residues" evidence="1">
    <location>
        <begin position="18"/>
        <end position="31"/>
    </location>
</feature>
<name>A0A7J6JRE1_COLFN</name>
<reference evidence="2 3" key="2">
    <citation type="submission" date="2020-04" db="EMBL/GenBank/DDBJ databases">
        <title>Genome sequencing and assembly of multiple isolates from the Colletotrichum gloeosporioides species complex.</title>
        <authorList>
            <person name="Gan P."/>
            <person name="Shirasu K."/>
        </authorList>
    </citation>
    <scope>NUCLEOTIDE SEQUENCE [LARGE SCALE GENOMIC DNA]</scope>
    <source>
        <strain evidence="2 3">Nara gc5</strain>
    </source>
</reference>
<dbReference type="OrthoDB" id="10466800at2759"/>
<accession>A0A7J6JRE1</accession>
<dbReference type="AlphaFoldDB" id="A0A7J6JRE1"/>
<evidence type="ECO:0000256" key="1">
    <source>
        <dbReference type="SAM" id="MobiDB-lite"/>
    </source>
</evidence>
<dbReference type="GeneID" id="43612168"/>
<proteinExistence type="predicted"/>
<dbReference type="Proteomes" id="UP000011096">
    <property type="component" value="Unassembled WGS sequence"/>
</dbReference>
<evidence type="ECO:0000313" key="2">
    <source>
        <dbReference type="EMBL" id="KAF4492950.1"/>
    </source>
</evidence>
<dbReference type="RefSeq" id="XP_066009984.1">
    <property type="nucleotide sequence ID" value="XM_066151011.1"/>
</dbReference>
<reference evidence="2 3" key="1">
    <citation type="submission" date="2012-08" db="EMBL/GenBank/DDBJ databases">
        <authorList>
            <person name="Gan P.H.P."/>
            <person name="Ikeda K."/>
            <person name="Irieda H."/>
            <person name="Narusaka M."/>
            <person name="O'Connell R.J."/>
            <person name="Narusaka Y."/>
            <person name="Takano Y."/>
            <person name="Kubo Y."/>
            <person name="Shirasu K."/>
        </authorList>
    </citation>
    <scope>NUCLEOTIDE SEQUENCE [LARGE SCALE GENOMIC DNA]</scope>
    <source>
        <strain evidence="2 3">Nara gc5</strain>
    </source>
</reference>
<keyword evidence="3" id="KW-1185">Reference proteome</keyword>
<dbReference type="EMBL" id="ANPB02000001">
    <property type="protein sequence ID" value="KAF4492950.1"/>
    <property type="molecule type" value="Genomic_DNA"/>
</dbReference>